<feature type="region of interest" description="Disordered" evidence="10">
    <location>
        <begin position="290"/>
        <end position="320"/>
    </location>
</feature>
<organism evidence="13 14">
    <name type="scientific">Rhinocladiella mackenziei CBS 650.93</name>
    <dbReference type="NCBI Taxonomy" id="1442369"/>
    <lineage>
        <taxon>Eukaryota</taxon>
        <taxon>Fungi</taxon>
        <taxon>Dikarya</taxon>
        <taxon>Ascomycota</taxon>
        <taxon>Pezizomycotina</taxon>
        <taxon>Eurotiomycetes</taxon>
        <taxon>Chaetothyriomycetidae</taxon>
        <taxon>Chaetothyriales</taxon>
        <taxon>Herpotrichiellaceae</taxon>
        <taxon>Rhinocladiella</taxon>
    </lineage>
</organism>
<dbReference type="HOGENOM" id="CLU_000315_18_1_1"/>
<dbReference type="SUPFAM" id="SSF54160">
    <property type="entry name" value="Chromo domain-like"/>
    <property type="match status" value="1"/>
</dbReference>
<evidence type="ECO:0000256" key="8">
    <source>
        <dbReference type="ARBA" id="ARBA00022840"/>
    </source>
</evidence>
<dbReference type="PROSITE" id="PS51194">
    <property type="entry name" value="HELICASE_CTER"/>
    <property type="match status" value="1"/>
</dbReference>
<keyword evidence="8" id="KW-0067">ATP-binding</keyword>
<dbReference type="OrthoDB" id="5857104at2759"/>
<dbReference type="CDD" id="cd15489">
    <property type="entry name" value="PHD_SF"/>
    <property type="match status" value="1"/>
</dbReference>
<feature type="compositionally biased region" description="Basic and acidic residues" evidence="10">
    <location>
        <begin position="1326"/>
        <end position="1339"/>
    </location>
</feature>
<dbReference type="Pfam" id="PF23614">
    <property type="entry name" value="DUF7141"/>
    <property type="match status" value="1"/>
</dbReference>
<dbReference type="InterPro" id="IPR049730">
    <property type="entry name" value="SNF2/RAD54-like_C"/>
</dbReference>
<dbReference type="GO" id="GO:0016887">
    <property type="term" value="F:ATP hydrolysis activity"/>
    <property type="evidence" value="ECO:0007669"/>
    <property type="project" value="TreeGrafter"/>
</dbReference>
<protein>
    <recommendedName>
        <fullName evidence="15">Chromatin remodeling complex subunit (Chd3)</fullName>
    </recommendedName>
</protein>
<gene>
    <name evidence="13" type="ORF">Z518_09742</name>
</gene>
<dbReference type="GO" id="GO:0003677">
    <property type="term" value="F:DNA binding"/>
    <property type="evidence" value="ECO:0007669"/>
    <property type="project" value="TreeGrafter"/>
</dbReference>
<evidence type="ECO:0000256" key="5">
    <source>
        <dbReference type="ARBA" id="ARBA00022771"/>
    </source>
</evidence>
<proteinExistence type="predicted"/>
<dbReference type="Pfam" id="PF15446">
    <property type="entry name" value="zf-PHD-like"/>
    <property type="match status" value="1"/>
</dbReference>
<dbReference type="GO" id="GO:0042393">
    <property type="term" value="F:histone binding"/>
    <property type="evidence" value="ECO:0007669"/>
    <property type="project" value="TreeGrafter"/>
</dbReference>
<dbReference type="GO" id="GO:0000785">
    <property type="term" value="C:chromatin"/>
    <property type="evidence" value="ECO:0007669"/>
    <property type="project" value="TreeGrafter"/>
</dbReference>
<dbReference type="RefSeq" id="XP_013267813.1">
    <property type="nucleotide sequence ID" value="XM_013412359.1"/>
</dbReference>
<name>A0A0D2FF82_9EURO</name>
<evidence type="ECO:0000256" key="1">
    <source>
        <dbReference type="ARBA" id="ARBA00004123"/>
    </source>
</evidence>
<dbReference type="GO" id="GO:0005524">
    <property type="term" value="F:ATP binding"/>
    <property type="evidence" value="ECO:0007669"/>
    <property type="project" value="UniProtKB-KW"/>
</dbReference>
<dbReference type="GO" id="GO:0008270">
    <property type="term" value="F:zinc ion binding"/>
    <property type="evidence" value="ECO:0007669"/>
    <property type="project" value="UniProtKB-KW"/>
</dbReference>
<dbReference type="InterPro" id="IPR027417">
    <property type="entry name" value="P-loop_NTPase"/>
</dbReference>
<evidence type="ECO:0000256" key="7">
    <source>
        <dbReference type="ARBA" id="ARBA00022833"/>
    </source>
</evidence>
<evidence type="ECO:0000313" key="14">
    <source>
        <dbReference type="Proteomes" id="UP000053617"/>
    </source>
</evidence>
<dbReference type="Gene3D" id="3.40.50.10810">
    <property type="entry name" value="Tandem AAA-ATPase domain"/>
    <property type="match status" value="1"/>
</dbReference>
<evidence type="ECO:0000259" key="11">
    <source>
        <dbReference type="PROSITE" id="PS51192"/>
    </source>
</evidence>
<dbReference type="PANTHER" id="PTHR45623">
    <property type="entry name" value="CHROMODOMAIN-HELICASE-DNA-BINDING PROTEIN 3-RELATED-RELATED"/>
    <property type="match status" value="1"/>
</dbReference>
<accession>A0A0D2FF82</accession>
<keyword evidence="9" id="KW-0539">Nucleus</keyword>
<dbReference type="SUPFAM" id="SSF52540">
    <property type="entry name" value="P-loop containing nucleoside triphosphate hydrolases"/>
    <property type="match status" value="2"/>
</dbReference>
<dbReference type="InterPro" id="IPR014001">
    <property type="entry name" value="Helicase_ATP-bd"/>
</dbReference>
<dbReference type="PROSITE" id="PS51192">
    <property type="entry name" value="HELICASE_ATP_BIND_1"/>
    <property type="match status" value="1"/>
</dbReference>
<dbReference type="InterPro" id="IPR001965">
    <property type="entry name" value="Znf_PHD"/>
</dbReference>
<evidence type="ECO:0008006" key="15">
    <source>
        <dbReference type="Google" id="ProtNLM"/>
    </source>
</evidence>
<dbReference type="InterPro" id="IPR055565">
    <property type="entry name" value="DUF7141"/>
</dbReference>
<dbReference type="Proteomes" id="UP000053617">
    <property type="component" value="Unassembled WGS sequence"/>
</dbReference>
<feature type="region of interest" description="Disordered" evidence="10">
    <location>
        <begin position="188"/>
        <end position="230"/>
    </location>
</feature>
<evidence type="ECO:0000256" key="9">
    <source>
        <dbReference type="ARBA" id="ARBA00023242"/>
    </source>
</evidence>
<evidence type="ECO:0000256" key="4">
    <source>
        <dbReference type="ARBA" id="ARBA00022741"/>
    </source>
</evidence>
<feature type="compositionally biased region" description="Acidic residues" evidence="10">
    <location>
        <begin position="1385"/>
        <end position="1396"/>
    </location>
</feature>
<evidence type="ECO:0000256" key="10">
    <source>
        <dbReference type="SAM" id="MobiDB-lite"/>
    </source>
</evidence>
<dbReference type="SMART" id="SM00487">
    <property type="entry name" value="DEXDc"/>
    <property type="match status" value="1"/>
</dbReference>
<comment type="subunit">
    <text evidence="2">Component of the NuA4 histone acetyltransferase complex.</text>
</comment>
<evidence type="ECO:0000256" key="3">
    <source>
        <dbReference type="ARBA" id="ARBA00022723"/>
    </source>
</evidence>
<dbReference type="CDD" id="cd17919">
    <property type="entry name" value="DEXHc_Snf"/>
    <property type="match status" value="1"/>
</dbReference>
<evidence type="ECO:0000256" key="6">
    <source>
        <dbReference type="ARBA" id="ARBA00022801"/>
    </source>
</evidence>
<dbReference type="GeneID" id="25297813"/>
<dbReference type="GO" id="GO:0005634">
    <property type="term" value="C:nucleus"/>
    <property type="evidence" value="ECO:0007669"/>
    <property type="project" value="UniProtKB-SubCell"/>
</dbReference>
<dbReference type="InterPro" id="IPR016197">
    <property type="entry name" value="Chromo-like_dom_sf"/>
</dbReference>
<feature type="compositionally biased region" description="Basic and acidic residues" evidence="10">
    <location>
        <begin position="53"/>
        <end position="68"/>
    </location>
</feature>
<dbReference type="SMART" id="SM00490">
    <property type="entry name" value="HELICc"/>
    <property type="match status" value="1"/>
</dbReference>
<dbReference type="STRING" id="1442369.A0A0D2FF82"/>
<feature type="region of interest" description="Disordered" evidence="10">
    <location>
        <begin position="1"/>
        <end position="76"/>
    </location>
</feature>
<dbReference type="SMART" id="SM00249">
    <property type="entry name" value="PHD"/>
    <property type="match status" value="1"/>
</dbReference>
<comment type="subcellular location">
    <subcellularLocation>
        <location evidence="1">Nucleus</location>
    </subcellularLocation>
</comment>
<feature type="domain" description="Helicase ATP-binding" evidence="11">
    <location>
        <begin position="755"/>
        <end position="941"/>
    </location>
</feature>
<feature type="compositionally biased region" description="Basic and acidic residues" evidence="10">
    <location>
        <begin position="197"/>
        <end position="216"/>
    </location>
</feature>
<sequence>MDGIDLSAWMGKAPEKLKEPMEAVETTSSQQSDSLDQRSDFSGWDGSNNGSDIVHDEGNVTNRVDRGETVCSRESSWDKQGNSVAIAIPHLKQDLYVDVPKLSEEEKDEYECLPGHFSAEKVLSQLQNNRYVVELGSGERDFVSERELCDLDNGAQALRDFKKKSMSRERRRTSHKVSVSGMVDWSNISISGSEDDTASRQKGERIEDSDASEHEAMGMSSGLEEDDISDVLQVQGRRSARLTRKRKSASFKQEFLGLDDDFDVRQRGRRPRIPTLRPTRDSARLRKLRPRALSSSPASEIATRRSGRTMAKPRRDMRVRQEDEIPSYEEEKTGPKIIGTKEYFAPLPDNDPFRKRHRQECDTCYFKGDDPGKGPLVFCQGCTNSYHKSCLGFRGTRDHLVTKVGENLFVLQCRRCIGLAHERDKSAPHHGLCVGCSEHGELSKPLRSRLTPRQEQLRREENGGKDPITIVEAKMINNTANVMFRCSQCARAWHMYHLPARKTAHSNLEDEEEEEMLGEVQLSQARFDHYHRSWLCKNCIENQSQIDTLVAWRPVDLEAYVPGTPVNEMQEEEKEYLVKWRAQSYFRTTWMPGTWVWGIAAGTTRSAFVKKPENLLPKMTTEDAIPEDVFRVDIVFDVRYSSVIRNSTKEIDLARVREVDSAFVKYKGLGYEDAIWEKPPAYADAGRWNDFKAAYEDYVMKLHLSIPPQAQLKRHLQRVRKQDFQSTLMKKEQPSSMTGKDKMMMYQMEGLNWLLFQWSTNQNVILADEMGLGKTIQIIAFFAALVQDHKCWPFLVVVPNSTCPNWRREIKRWAPFLRAVTYYGSSTARRLTHDYELFPASKDGDQHRQPKKHKSEVTDIQAHVVIASYESIGDDQTRQSLLKVPWQGLIVDEGQRLKSDRTQIYENLSKFKFLFKVLLTGTPLQNNARELFNLLQFLDKSMNAAELEAKYANLTQENVPELHEMLRKFFLRRTKAQVLTFLPPMAQIIVPVRMSTVQKKLYKSILAMNPQLMRSIFVRDGNLLARERVSLNNILMQLRKTLCHPFVYSSEIEEKSVESAVSHQTLVEASGKLQLLSIMLPKLQERGHRVLMFSQFLGNLDIIEDFLDGLGFRHRRLDGNISAMEKQKRIDEFNAPDSPYFAFLLSTRAGGVGINLATADTVIILDPDFNPHQDIQALSRAHRIGQKQKVVVFQLMTRNSAEEKIMQLGRKKMALDHVLIERMDKGDDAGEDLESILRHGAQTLFEDDSSTDDIHYDSASVDRLLDRSQIEDTSASEAKSAESQFSLARIWANDKASLGEDLPDGTGANTLNPGVWDKILQEREREYEEEQAREADTFGRGKRKRQNVDYGVGDGEKVDRDLATKGKRGPKKFDPDYEQPKGASEDDESTENEDWEAQPQQAVQDRVKSNPLKSNPLKFSPLKSCPKGRRN</sequence>
<dbReference type="Pfam" id="PF23615">
    <property type="entry name" value="Chromo_MIT1"/>
    <property type="match status" value="1"/>
</dbReference>
<dbReference type="InterPro" id="IPR041684">
    <property type="entry name" value="Znf-PHD-like"/>
</dbReference>
<keyword evidence="6" id="KW-0378">Hydrolase</keyword>
<evidence type="ECO:0000256" key="2">
    <source>
        <dbReference type="ARBA" id="ARBA00011353"/>
    </source>
</evidence>
<feature type="region of interest" description="Disordered" evidence="10">
    <location>
        <begin position="1326"/>
        <end position="1431"/>
    </location>
</feature>
<feature type="domain" description="Helicase C-terminal" evidence="12">
    <location>
        <begin position="1075"/>
        <end position="1234"/>
    </location>
</feature>
<evidence type="ECO:0000259" key="12">
    <source>
        <dbReference type="PROSITE" id="PS51194"/>
    </source>
</evidence>
<keyword evidence="3" id="KW-0479">Metal-binding</keyword>
<dbReference type="Gene3D" id="2.40.50.40">
    <property type="match status" value="1"/>
</dbReference>
<dbReference type="InterPro" id="IPR001650">
    <property type="entry name" value="Helicase_C-like"/>
</dbReference>
<dbReference type="GO" id="GO:0140658">
    <property type="term" value="F:ATP-dependent chromatin remodeler activity"/>
    <property type="evidence" value="ECO:0007669"/>
    <property type="project" value="TreeGrafter"/>
</dbReference>
<evidence type="ECO:0000313" key="13">
    <source>
        <dbReference type="EMBL" id="KIX00677.1"/>
    </source>
</evidence>
<keyword evidence="4" id="KW-0547">Nucleotide-binding</keyword>
<dbReference type="Pfam" id="PF00271">
    <property type="entry name" value="Helicase_C"/>
    <property type="match status" value="1"/>
</dbReference>
<dbReference type="Gene3D" id="3.40.50.300">
    <property type="entry name" value="P-loop containing nucleotide triphosphate hydrolases"/>
    <property type="match status" value="1"/>
</dbReference>
<dbReference type="PANTHER" id="PTHR45623:SF17">
    <property type="entry name" value="CHROMODOMAIN-HELICASE-DNA-BINDING PROTEIN 3-RELATED"/>
    <property type="match status" value="1"/>
</dbReference>
<dbReference type="CDD" id="cd18793">
    <property type="entry name" value="SF2_C_SNF"/>
    <property type="match status" value="1"/>
</dbReference>
<dbReference type="InterPro" id="IPR056616">
    <property type="entry name" value="Chromo_MIT1"/>
</dbReference>
<dbReference type="EMBL" id="KN847482">
    <property type="protein sequence ID" value="KIX00677.1"/>
    <property type="molecule type" value="Genomic_DNA"/>
</dbReference>
<dbReference type="InterPro" id="IPR000330">
    <property type="entry name" value="SNF2_N"/>
</dbReference>
<feature type="compositionally biased region" description="Basic and acidic residues" evidence="10">
    <location>
        <begin position="1354"/>
        <end position="1364"/>
    </location>
</feature>
<keyword evidence="14" id="KW-1185">Reference proteome</keyword>
<reference evidence="13 14" key="1">
    <citation type="submission" date="2015-01" db="EMBL/GenBank/DDBJ databases">
        <title>The Genome Sequence of Rhinocladiella mackenzie CBS 650.93.</title>
        <authorList>
            <consortium name="The Broad Institute Genomics Platform"/>
            <person name="Cuomo C."/>
            <person name="de Hoog S."/>
            <person name="Gorbushina A."/>
            <person name="Stielow B."/>
            <person name="Teixiera M."/>
            <person name="Abouelleil A."/>
            <person name="Chapman S.B."/>
            <person name="Priest M."/>
            <person name="Young S.K."/>
            <person name="Wortman J."/>
            <person name="Nusbaum C."/>
            <person name="Birren B."/>
        </authorList>
    </citation>
    <scope>NUCLEOTIDE SEQUENCE [LARGE SCALE GENOMIC DNA]</scope>
    <source>
        <strain evidence="13 14">CBS 650.93</strain>
    </source>
</reference>
<dbReference type="Pfam" id="PF00176">
    <property type="entry name" value="SNF2-rel_dom"/>
    <property type="match status" value="1"/>
</dbReference>
<dbReference type="GO" id="GO:0003682">
    <property type="term" value="F:chromatin binding"/>
    <property type="evidence" value="ECO:0007669"/>
    <property type="project" value="TreeGrafter"/>
</dbReference>
<keyword evidence="7" id="KW-0862">Zinc</keyword>
<dbReference type="InterPro" id="IPR038718">
    <property type="entry name" value="SNF2-like_sf"/>
</dbReference>
<dbReference type="VEuPathDB" id="FungiDB:Z518_09742"/>
<keyword evidence="5" id="KW-0863">Zinc-finger</keyword>